<keyword evidence="3" id="KW-1185">Reference proteome</keyword>
<reference evidence="2 3" key="1">
    <citation type="submission" date="2017-08" db="EMBL/GenBank/DDBJ databases">
        <title>Substantial Increase in Enzyme Production by Combined Drug-Resistance Mutations in Paenibacillus agaridevorans.</title>
        <authorList>
            <person name="Tanaka Y."/>
            <person name="Funane K."/>
            <person name="Hosaka T."/>
            <person name="Shiwa Y."/>
            <person name="Fujita N."/>
            <person name="Miyazaki T."/>
            <person name="Yoshikawa H."/>
            <person name="Murakami K."/>
            <person name="Kasahara K."/>
            <person name="Inaoka T."/>
            <person name="Hiraga Y."/>
            <person name="Ochi K."/>
        </authorList>
    </citation>
    <scope>NUCLEOTIDE SEQUENCE [LARGE SCALE GENOMIC DNA]</scope>
    <source>
        <strain evidence="2 3">T-3040</strain>
    </source>
</reference>
<accession>A0A2R5EX58</accession>
<comment type="caution">
    <text evidence="2">The sequence shown here is derived from an EMBL/GenBank/DDBJ whole genome shotgun (WGS) entry which is preliminary data.</text>
</comment>
<sequence length="713" mass="77392">MKQKLAKMTACLMTMTLLAGTLWGSAPPQAAASGTEFPIGIFYPPSPAETTLAKYQQIKDMNANLIVGAAVINTPEANDAALSLADSLGLKMLVDDYRFHWRTEMVQQPAYDTGYYVSNTNRLGQTFRTPAGSGWYLSYAQLKIDPVFWGSGTTLTMRIYDSPARATLLGSASVGGPQTVYDHGFGFGIPIAANTTYYMELTSNSASPVGWVTANSGNPYGNGMFYDNGTAVSGTDLLFYISFSQQAYNDRNSPNNADVDLVANYYKTKSGLLGYHLYDEPGATLFNRVAAVRERIRAIDPGRMAFVNLFPNQATDALLKVNAISGEFSRPTSVLGQSFTTSAGQTAIDTIQLWVDRLQWGSGEALTLRLWNSPSKTSLVAQSTLTGATNNWPVFTLNATVSPNASYYWELTHNGGGDGSIGWVIRTEDGLKLVKDGTGTGYFNGTPIDSDFWFVVNQNIQGGTYEDYVYRWTLQQPDVMAFDHYPFKADGTLTANYYDNLETIRRQSLLADLDFWSYIQSVGITGHLRKPSQNDMRYQIYTNLAYGAKGYIYFTYRTPGIESSGEPFHNGLILPDGTTNDTYGYATTLNAEVLKLGPTLLGLQSQAVYHSGALPATTSAVPSGFFWQPSTALPSVIGSFTNGSGRKYVMVVNRDEANSRTLSFTLPGKPASVTEVSKSTGLEIGTSYNAATGVISASFAPGEGKLYALPAGF</sequence>
<keyword evidence="1" id="KW-0732">Signal</keyword>
<gene>
    <name evidence="2" type="ORF">PAT3040_06093</name>
</gene>
<dbReference type="EMBL" id="BDQX01000394">
    <property type="protein sequence ID" value="GBG11292.1"/>
    <property type="molecule type" value="Genomic_DNA"/>
</dbReference>
<feature type="signal peptide" evidence="1">
    <location>
        <begin position="1"/>
        <end position="19"/>
    </location>
</feature>
<feature type="chain" id="PRO_5038961039" description="Glycoside hydrolase family 42 N-terminal domain-containing protein" evidence="1">
    <location>
        <begin position="20"/>
        <end position="713"/>
    </location>
</feature>
<dbReference type="InterPro" id="IPR017853">
    <property type="entry name" value="GH"/>
</dbReference>
<dbReference type="RefSeq" id="WP_108995617.1">
    <property type="nucleotide sequence ID" value="NZ_BDQX01000394.1"/>
</dbReference>
<dbReference type="AlphaFoldDB" id="A0A2R5EX58"/>
<dbReference type="SUPFAM" id="SSF51445">
    <property type="entry name" value="(Trans)glycosidases"/>
    <property type="match status" value="1"/>
</dbReference>
<evidence type="ECO:0000313" key="2">
    <source>
        <dbReference type="EMBL" id="GBG11292.1"/>
    </source>
</evidence>
<proteinExistence type="predicted"/>
<dbReference type="Proteomes" id="UP000245202">
    <property type="component" value="Unassembled WGS sequence"/>
</dbReference>
<evidence type="ECO:0008006" key="4">
    <source>
        <dbReference type="Google" id="ProtNLM"/>
    </source>
</evidence>
<organism evidence="2 3">
    <name type="scientific">Paenibacillus agaridevorans</name>
    <dbReference type="NCBI Taxonomy" id="171404"/>
    <lineage>
        <taxon>Bacteria</taxon>
        <taxon>Bacillati</taxon>
        <taxon>Bacillota</taxon>
        <taxon>Bacilli</taxon>
        <taxon>Bacillales</taxon>
        <taxon>Paenibacillaceae</taxon>
        <taxon>Paenibacillus</taxon>
    </lineage>
</organism>
<name>A0A2R5EX58_9BACL</name>
<protein>
    <recommendedName>
        <fullName evidence="4">Glycoside hydrolase family 42 N-terminal domain-containing protein</fullName>
    </recommendedName>
</protein>
<evidence type="ECO:0000313" key="3">
    <source>
        <dbReference type="Proteomes" id="UP000245202"/>
    </source>
</evidence>
<evidence type="ECO:0000256" key="1">
    <source>
        <dbReference type="SAM" id="SignalP"/>
    </source>
</evidence>
<dbReference type="Gene3D" id="3.20.20.80">
    <property type="entry name" value="Glycosidases"/>
    <property type="match status" value="1"/>
</dbReference>